<evidence type="ECO:0000256" key="6">
    <source>
        <dbReference type="ARBA" id="ARBA00023002"/>
    </source>
</evidence>
<feature type="binding site" description="axial binding residue" evidence="9">
    <location>
        <position position="592"/>
    </location>
    <ligand>
        <name>heme b</name>
        <dbReference type="ChEBI" id="CHEBI:60344"/>
    </ligand>
    <ligandPart>
        <name>Fe</name>
        <dbReference type="ChEBI" id="CHEBI:18248"/>
    </ligandPart>
</feature>
<keyword evidence="7 9" id="KW-0408">Iron</keyword>
<keyword evidence="6" id="KW-0560">Oxidoreductase</keyword>
<dbReference type="InterPro" id="IPR019791">
    <property type="entry name" value="Haem_peroxidase_animal"/>
</dbReference>
<comment type="subcellular location">
    <subcellularLocation>
        <location evidence="1">Secreted</location>
    </subcellularLocation>
</comment>
<dbReference type="InterPro" id="IPR010255">
    <property type="entry name" value="Haem_peroxidase_sf"/>
</dbReference>
<dbReference type="AlphaFoldDB" id="W8CED3"/>
<reference evidence="12" key="3">
    <citation type="submission" date="2020-11" db="EMBL/GenBank/DDBJ databases">
        <authorList>
            <person name="Whitehead M."/>
        </authorList>
    </citation>
    <scope>NUCLEOTIDE SEQUENCE</scope>
    <source>
        <strain evidence="12">EGII</strain>
    </source>
</reference>
<dbReference type="PANTHER" id="PTHR11475">
    <property type="entry name" value="OXIDASE/PEROXIDASE"/>
    <property type="match status" value="1"/>
</dbReference>
<evidence type="ECO:0000256" key="7">
    <source>
        <dbReference type="ARBA" id="ARBA00023004"/>
    </source>
</evidence>
<evidence type="ECO:0000313" key="14">
    <source>
        <dbReference type="Proteomes" id="UP000606786"/>
    </source>
</evidence>
<evidence type="ECO:0000313" key="12">
    <source>
        <dbReference type="EMBL" id="CAD6995611.1"/>
    </source>
</evidence>
<name>W8CED3_CERCA</name>
<evidence type="ECO:0000256" key="11">
    <source>
        <dbReference type="SAM" id="SignalP"/>
    </source>
</evidence>
<dbReference type="PRINTS" id="PR00457">
    <property type="entry name" value="ANPEROXIDASE"/>
</dbReference>
<feature type="signal peptide" evidence="11">
    <location>
        <begin position="1"/>
        <end position="28"/>
    </location>
</feature>
<dbReference type="Pfam" id="PF03098">
    <property type="entry name" value="An_peroxidase"/>
    <property type="match status" value="1"/>
</dbReference>
<dbReference type="OrthoDB" id="823504at2759"/>
<dbReference type="GO" id="GO:0022412">
    <property type="term" value="P:cellular process involved in reproduction in multicellular organism"/>
    <property type="evidence" value="ECO:0007669"/>
    <property type="project" value="UniProtKB-ARBA"/>
</dbReference>
<dbReference type="FunFam" id="1.10.640.10:FF:000003">
    <property type="entry name" value="chorion peroxidase"/>
    <property type="match status" value="1"/>
</dbReference>
<sequence>MKMRILKCFSFVFSVFIILCFLSCKADGFSVLKAKRTQSVEDSTTTIRPTAAAVFNGIENNEEQTTSAWDTPIQWTTEGTSNKPQSSLLINCETCPDNITCVPQIQCPAHVRMKDHEKPQICDLPGGSYGYCCVTGQNHTARRPGTERTPSSDFLPMSVVEQTRQKFEKLMHNVAMLPVRRGQPEFLHGITFHSNAVDEKKSFHSSNSAIKQVIAGQLFSKKEDIPVDDLITNNVQVDFKKTPLAHHCAGPLKCGVPNTPYRSFDGICNNKLSHRSLWGSAGQPMERLLPPAYEDGIWTPRLHSVDSSELPGARQVSSRLIKDIDLPHPKYNLLLMQFGQFLAHDVTQSASVRLENGEIVECCAENGAFALPEHKRHFACMPIMVPHDDEFFGAFNVRCMNFVRLSLAPNTECKVGYGKQRSKVTHFIDASAVYGSSEATARDLREFNGGRLTMSRDFGRDLLPMISDKKACESDDPGKTCYKSGDGRTNQIISLITLHVLFAREHNRIAGVLAQLNPHFSDETLFQEARRILIAELQHITYNEFLPALIGPLQMKRFRLVPQHHGYAQGYSEEVNPAITNEFSGAAFRMGHSIVDGKFHIKEEGNRVDETINIPDVMFNPSRMRMRSFYDNMLRTMYTQPMQRADSFMTHGLSRFLFRGHNPFGLDLAAFNIQRGRDQGLRSYNDYLELMGHRKLKSFEDLPQEIGSKLAEVYKHTDDIDLWVGGLLENPVDGGVVGSTFAEIIADQFSRFKHGDRYFYEYNRDVNPGAFTIDQLHEIRKATMARLICDNADHLTLTKVPPSAFVQADFPPNHPVGCDSAQIPVVDLKAWRTR</sequence>
<organism evidence="13">
    <name type="scientific">Ceratitis capitata</name>
    <name type="common">Mediterranean fruit fly</name>
    <name type="synonym">Tephritis capitata</name>
    <dbReference type="NCBI Taxonomy" id="7213"/>
    <lineage>
        <taxon>Eukaryota</taxon>
        <taxon>Metazoa</taxon>
        <taxon>Ecdysozoa</taxon>
        <taxon>Arthropoda</taxon>
        <taxon>Hexapoda</taxon>
        <taxon>Insecta</taxon>
        <taxon>Pterygota</taxon>
        <taxon>Neoptera</taxon>
        <taxon>Endopterygota</taxon>
        <taxon>Diptera</taxon>
        <taxon>Brachycera</taxon>
        <taxon>Muscomorpha</taxon>
        <taxon>Tephritoidea</taxon>
        <taxon>Tephritidae</taxon>
        <taxon>Ceratitis</taxon>
        <taxon>Ceratitis</taxon>
    </lineage>
</organism>
<dbReference type="GO" id="GO:0046872">
    <property type="term" value="F:metal ion binding"/>
    <property type="evidence" value="ECO:0007669"/>
    <property type="project" value="UniProtKB-KW"/>
</dbReference>
<dbReference type="PROSITE" id="PS50292">
    <property type="entry name" value="PEROXIDASE_3"/>
    <property type="match status" value="1"/>
</dbReference>
<feature type="chain" id="PRO_5036288268" evidence="11">
    <location>
        <begin position="29"/>
        <end position="834"/>
    </location>
</feature>
<dbReference type="GO" id="GO:0020037">
    <property type="term" value="F:heme binding"/>
    <property type="evidence" value="ECO:0007669"/>
    <property type="project" value="InterPro"/>
</dbReference>
<accession>W8CED3</accession>
<keyword evidence="5 11" id="KW-0732">Signal</keyword>
<keyword evidence="14" id="KW-1185">Reference proteome</keyword>
<dbReference type="GO" id="GO:0004601">
    <property type="term" value="F:peroxidase activity"/>
    <property type="evidence" value="ECO:0007669"/>
    <property type="project" value="UniProtKB-KW"/>
</dbReference>
<keyword evidence="9" id="KW-0479">Metal-binding</keyword>
<evidence type="ECO:0000256" key="1">
    <source>
        <dbReference type="ARBA" id="ARBA00004613"/>
    </source>
</evidence>
<evidence type="ECO:0000256" key="8">
    <source>
        <dbReference type="ARBA" id="ARBA00023180"/>
    </source>
</evidence>
<dbReference type="EMBL" id="GAMC01000396">
    <property type="protein sequence ID" value="JAC06160.1"/>
    <property type="molecule type" value="mRNA"/>
</dbReference>
<evidence type="ECO:0000256" key="2">
    <source>
        <dbReference type="ARBA" id="ARBA00022525"/>
    </source>
</evidence>
<keyword evidence="4 9" id="KW-0349">Heme</keyword>
<dbReference type="Gene3D" id="1.10.640.10">
    <property type="entry name" value="Haem peroxidase domain superfamily, animal type"/>
    <property type="match status" value="1"/>
</dbReference>
<feature type="region of interest" description="Disordered" evidence="10">
    <location>
        <begin position="63"/>
        <end position="82"/>
    </location>
</feature>
<dbReference type="KEGG" id="ccat:101460138"/>
<protein>
    <submittedName>
        <fullName evidence="12">(Mediterranean fruit fly) hypothetical protein</fullName>
    </submittedName>
    <submittedName>
        <fullName evidence="13">Chorion peroxidase</fullName>
    </submittedName>
</protein>
<reference evidence="13" key="2">
    <citation type="journal article" date="2014" name="BMC Genomics">
        <title>A genomic perspective to assessing quality of mass-reared SIT flies used in Mediterranean fruit fly (Ceratitis capitata) eradication in California.</title>
        <authorList>
            <person name="Calla B."/>
            <person name="Hall B."/>
            <person name="Hou S."/>
            <person name="Geib S.M."/>
        </authorList>
    </citation>
    <scope>NUCLEOTIDE SEQUENCE</scope>
</reference>
<dbReference type="SUPFAM" id="SSF48113">
    <property type="entry name" value="Heme-dependent peroxidases"/>
    <property type="match status" value="1"/>
</dbReference>
<dbReference type="EMBL" id="CAJHJT010000001">
    <property type="protein sequence ID" value="CAD6995611.1"/>
    <property type="molecule type" value="Genomic_DNA"/>
</dbReference>
<dbReference type="GO" id="GO:0006979">
    <property type="term" value="P:response to oxidative stress"/>
    <property type="evidence" value="ECO:0007669"/>
    <property type="project" value="InterPro"/>
</dbReference>
<keyword evidence="8" id="KW-0325">Glycoprotein</keyword>
<evidence type="ECO:0000256" key="10">
    <source>
        <dbReference type="SAM" id="MobiDB-lite"/>
    </source>
</evidence>
<dbReference type="GO" id="GO:0005576">
    <property type="term" value="C:extracellular region"/>
    <property type="evidence" value="ECO:0007669"/>
    <property type="project" value="UniProtKB-SubCell"/>
</dbReference>
<evidence type="ECO:0000256" key="4">
    <source>
        <dbReference type="ARBA" id="ARBA00022617"/>
    </source>
</evidence>
<dbReference type="GeneID" id="101460138"/>
<evidence type="ECO:0000256" key="5">
    <source>
        <dbReference type="ARBA" id="ARBA00022729"/>
    </source>
</evidence>
<dbReference type="CDD" id="cd09823">
    <property type="entry name" value="peroxinectin_like"/>
    <property type="match status" value="1"/>
</dbReference>
<dbReference type="PANTHER" id="PTHR11475:SF4">
    <property type="entry name" value="CHORION PEROXIDASE"/>
    <property type="match status" value="1"/>
</dbReference>
<keyword evidence="3 13" id="KW-0575">Peroxidase</keyword>
<dbReference type="Proteomes" id="UP000606786">
    <property type="component" value="Unassembled WGS sequence"/>
</dbReference>
<dbReference type="InterPro" id="IPR037120">
    <property type="entry name" value="Haem_peroxidase_sf_animal"/>
</dbReference>
<evidence type="ECO:0000256" key="9">
    <source>
        <dbReference type="PIRSR" id="PIRSR619791-2"/>
    </source>
</evidence>
<dbReference type="CTD" id="42131"/>
<proteinExistence type="evidence at transcript level"/>
<gene>
    <name evidence="13" type="primary">PERC</name>
    <name evidence="12" type="ORF">CCAP1982_LOCUS4317</name>
</gene>
<keyword evidence="2" id="KW-0964">Secreted</keyword>
<evidence type="ECO:0000256" key="3">
    <source>
        <dbReference type="ARBA" id="ARBA00022559"/>
    </source>
</evidence>
<reference evidence="13" key="1">
    <citation type="submission" date="2013-07" db="EMBL/GenBank/DDBJ databases">
        <authorList>
            <person name="Geib S."/>
        </authorList>
    </citation>
    <scope>NUCLEOTIDE SEQUENCE</scope>
</reference>
<evidence type="ECO:0000313" key="13">
    <source>
        <dbReference type="EMBL" id="JAC06160.1"/>
    </source>
</evidence>